<evidence type="ECO:0000313" key="3">
    <source>
        <dbReference type="EMBL" id="AKE41528.1"/>
    </source>
</evidence>
<dbReference type="EMBL" id="LR134377">
    <property type="protein sequence ID" value="VEH08806.1"/>
    <property type="molecule type" value="Genomic_DNA"/>
</dbReference>
<keyword evidence="3" id="KW-0548">Nucleotidyltransferase</keyword>
<evidence type="ECO:0000256" key="1">
    <source>
        <dbReference type="ARBA" id="ARBA00022839"/>
    </source>
</evidence>
<keyword evidence="1 3" id="KW-0269">Exonuclease</keyword>
<feature type="domain" description="BRCT" evidence="2">
    <location>
        <begin position="366"/>
        <end position="449"/>
    </location>
</feature>
<dbReference type="InterPro" id="IPR036397">
    <property type="entry name" value="RNaseH_sf"/>
</dbReference>
<dbReference type="AlphaFoldDB" id="A0A0F6R2B0"/>
<dbReference type="CDD" id="cd17748">
    <property type="entry name" value="BRCT_DNA_ligase_like"/>
    <property type="match status" value="1"/>
</dbReference>
<keyword evidence="1 3" id="KW-0378">Hydrolase</keyword>
<dbReference type="GO" id="GO:0003676">
    <property type="term" value="F:nucleic acid binding"/>
    <property type="evidence" value="ECO:0007669"/>
    <property type="project" value="InterPro"/>
</dbReference>
<evidence type="ECO:0000313" key="4">
    <source>
        <dbReference type="EMBL" id="VEH08806.1"/>
    </source>
</evidence>
<dbReference type="InterPro" id="IPR001357">
    <property type="entry name" value="BRCT_dom"/>
</dbReference>
<evidence type="ECO:0000313" key="6">
    <source>
        <dbReference type="Proteomes" id="UP000271380"/>
    </source>
</evidence>
<dbReference type="STRING" id="35755.UL82_06815"/>
<keyword evidence="1 3" id="KW-0540">Nuclease</keyword>
<dbReference type="SMART" id="SM00479">
    <property type="entry name" value="EXOIII"/>
    <property type="match status" value="1"/>
</dbReference>
<dbReference type="CDD" id="cd06130">
    <property type="entry name" value="DNA_pol_III_epsilon_like"/>
    <property type="match status" value="1"/>
</dbReference>
<dbReference type="KEGG" id="cku:UL82_06815"/>
<dbReference type="EMBL" id="CP011312">
    <property type="protein sequence ID" value="AKE41528.1"/>
    <property type="molecule type" value="Genomic_DNA"/>
</dbReference>
<proteinExistence type="predicted"/>
<keyword evidence="5" id="KW-1185">Reference proteome</keyword>
<name>A0A0F6R2B0_9CORY</name>
<dbReference type="Pfam" id="PF00929">
    <property type="entry name" value="RNase_T"/>
    <property type="match status" value="1"/>
</dbReference>
<evidence type="ECO:0000313" key="5">
    <source>
        <dbReference type="Proteomes" id="UP000033457"/>
    </source>
</evidence>
<dbReference type="Proteomes" id="UP000271380">
    <property type="component" value="Chromosome"/>
</dbReference>
<dbReference type="GO" id="GO:0005829">
    <property type="term" value="C:cytosol"/>
    <property type="evidence" value="ECO:0007669"/>
    <property type="project" value="TreeGrafter"/>
</dbReference>
<dbReference type="GO" id="GO:0003887">
    <property type="term" value="F:DNA-directed DNA polymerase activity"/>
    <property type="evidence" value="ECO:0007669"/>
    <property type="project" value="UniProtKB-EC"/>
</dbReference>
<dbReference type="InterPro" id="IPR013520">
    <property type="entry name" value="Ribonucl_H"/>
</dbReference>
<dbReference type="PANTHER" id="PTHR30231">
    <property type="entry name" value="DNA POLYMERASE III SUBUNIT EPSILON"/>
    <property type="match status" value="1"/>
</dbReference>
<dbReference type="GO" id="GO:0008408">
    <property type="term" value="F:3'-5' exonuclease activity"/>
    <property type="evidence" value="ECO:0007669"/>
    <property type="project" value="TreeGrafter"/>
</dbReference>
<reference evidence="4 6" key="2">
    <citation type="submission" date="2018-12" db="EMBL/GenBank/DDBJ databases">
        <authorList>
            <consortium name="Pathogen Informatics"/>
        </authorList>
    </citation>
    <scope>NUCLEOTIDE SEQUENCE [LARGE SCALE GENOMIC DNA]</scope>
    <source>
        <strain evidence="4 6">NCTC949</strain>
    </source>
</reference>
<reference evidence="3 5" key="1">
    <citation type="journal article" date="2015" name="Genome Announc.">
        <title>Complete Genome Sequence of Corynebacterium kutscheri DSM 20755, a Corynebacterial Type Strain with Remarkably Low G+C Content of Chromosomal DNA.</title>
        <authorList>
            <person name="Ruckert C."/>
            <person name="Albersmeier A."/>
            <person name="Winkler A."/>
            <person name="Tauch A."/>
        </authorList>
    </citation>
    <scope>NUCLEOTIDE SEQUENCE [LARGE SCALE GENOMIC DNA]</scope>
    <source>
        <strain evidence="3 5">DSM 20755</strain>
    </source>
</reference>
<organism evidence="3 5">
    <name type="scientific">Corynebacterium kutscheri</name>
    <dbReference type="NCBI Taxonomy" id="35755"/>
    <lineage>
        <taxon>Bacteria</taxon>
        <taxon>Bacillati</taxon>
        <taxon>Actinomycetota</taxon>
        <taxon>Actinomycetes</taxon>
        <taxon>Mycobacteriales</taxon>
        <taxon>Corynebacteriaceae</taxon>
        <taxon>Corynebacterium</taxon>
    </lineage>
</organism>
<dbReference type="InterPro" id="IPR036420">
    <property type="entry name" value="BRCT_dom_sf"/>
</dbReference>
<evidence type="ECO:0000259" key="2">
    <source>
        <dbReference type="PROSITE" id="PS50172"/>
    </source>
</evidence>
<dbReference type="EC" id="2.7.7.7" evidence="3 4"/>
<sequence>MHRLLLFEKDTMAAIIPINGGDVSITAQSIDFHPTELSAALGTFSQFPLSLPTTQITRVSVLQEPTAYLSGQVLLHGTDITVSFAPNFDNEQRKFVETLSAVLRGELVREQSIEHLDFVAIDVETTNSDWGSICQIGVVRFIGGTEVAAQQWLCKPPAKVNTFDEFNIGIHGIQAEDVSQAPEFQEIFAEVTEFIGLLPVIAHNAQFDMTALSRATMFSNIAAPALTFSCTLTLARSMKLPIANHKLPTVAGHFKVKLAQHHDALADARACGEIMVALASSAAISGSLEEITKTLGFSMGTINGTTVYPVLKRTTTLSFVKDSAAATIGNTQEATTEKQSNKKARTARWAKAAVPEVIPEPNLNADPTNELFGHNVTLTGDFAPFDKGEIWEKIANHGATIGKNVTKKTTILILGQWDSITSKQKKAEEYIAKGQSIDMWSQEKLYEVLGLEVELTPPF</sequence>
<dbReference type="Gene3D" id="3.30.420.10">
    <property type="entry name" value="Ribonuclease H-like superfamily/Ribonuclease H"/>
    <property type="match status" value="1"/>
</dbReference>
<keyword evidence="3" id="KW-0808">Transferase</keyword>
<dbReference type="FunFam" id="3.30.420.10:FF:000045">
    <property type="entry name" value="3'-5' exonuclease DinG"/>
    <property type="match status" value="1"/>
</dbReference>
<dbReference type="InterPro" id="IPR012337">
    <property type="entry name" value="RNaseH-like_sf"/>
</dbReference>
<dbReference type="SUPFAM" id="SSF53098">
    <property type="entry name" value="Ribonuclease H-like"/>
    <property type="match status" value="1"/>
</dbReference>
<dbReference type="Gene3D" id="3.40.50.10190">
    <property type="entry name" value="BRCT domain"/>
    <property type="match status" value="1"/>
</dbReference>
<dbReference type="SUPFAM" id="SSF52113">
    <property type="entry name" value="BRCT domain"/>
    <property type="match status" value="1"/>
</dbReference>
<accession>A0A0F6R2B0</accession>
<gene>
    <name evidence="4" type="primary">polC</name>
    <name evidence="4" type="ORF">NCTC949_01929</name>
    <name evidence="3" type="ORF">UL82_06815</name>
</gene>
<dbReference type="HOGENOM" id="CLU_047806_0_1_11"/>
<dbReference type="PANTHER" id="PTHR30231:SF42">
    <property type="entry name" value="EXONUCLEASE"/>
    <property type="match status" value="1"/>
</dbReference>
<dbReference type="Proteomes" id="UP000033457">
    <property type="component" value="Chromosome"/>
</dbReference>
<protein>
    <submittedName>
        <fullName evidence="3">BRCA1 C Terminus (BRCT) domain/Exonuclease</fullName>
    </submittedName>
    <submittedName>
        <fullName evidence="4">DNA polymerase III epsilon subunit</fullName>
        <ecNumber evidence="3 4">2.7.7.7</ecNumber>
    </submittedName>
</protein>
<dbReference type="PROSITE" id="PS50172">
    <property type="entry name" value="BRCT"/>
    <property type="match status" value="1"/>
</dbReference>